<keyword evidence="3" id="KW-1185">Reference proteome</keyword>
<protein>
    <submittedName>
        <fullName evidence="2">Uncharacterized protein</fullName>
    </submittedName>
</protein>
<evidence type="ECO:0000313" key="3">
    <source>
        <dbReference type="Proteomes" id="UP001412239"/>
    </source>
</evidence>
<dbReference type="EMBL" id="LN891330">
    <property type="protein sequence ID" value="CUS06816.1"/>
    <property type="molecule type" value="Genomic_DNA"/>
</dbReference>
<dbReference type="Proteomes" id="UP001412239">
    <property type="component" value="Unassembled WGS sequence"/>
</dbReference>
<evidence type="ECO:0000313" key="2">
    <source>
        <dbReference type="EMBL" id="CUS06816.1"/>
    </source>
</evidence>
<feature type="region of interest" description="Disordered" evidence="1">
    <location>
        <begin position="1"/>
        <end position="48"/>
    </location>
</feature>
<organism evidence="2 3">
    <name type="scientific">Tuber aestivum</name>
    <name type="common">summer truffle</name>
    <dbReference type="NCBI Taxonomy" id="59557"/>
    <lineage>
        <taxon>Eukaryota</taxon>
        <taxon>Fungi</taxon>
        <taxon>Dikarya</taxon>
        <taxon>Ascomycota</taxon>
        <taxon>Pezizomycotina</taxon>
        <taxon>Pezizomycetes</taxon>
        <taxon>Pezizales</taxon>
        <taxon>Tuberaceae</taxon>
        <taxon>Tuber</taxon>
    </lineage>
</organism>
<gene>
    <name evidence="2" type="ORF">GSTUAT00009104001</name>
</gene>
<dbReference type="AlphaFoldDB" id="A0A292PHZ9"/>
<reference evidence="2" key="1">
    <citation type="submission" date="2015-10" db="EMBL/GenBank/DDBJ databases">
        <authorList>
            <person name="Regsiter A."/>
            <person name="william w."/>
        </authorList>
    </citation>
    <scope>NUCLEOTIDE SEQUENCE</scope>
    <source>
        <strain evidence="2">Montdore</strain>
    </source>
</reference>
<sequence length="146" mass="16756">MKGVLSSGADGARSDEMRWGEWDRVPKGKVDRRAALQPPPQMSQEEVRATLRNRNSLRGRVEAVWGRQKWENGWWFGNEVGAEHDDGDVYEDERWCPPTSQPTNQPSLALLLGNNETVMENTIHNRTLLIGIHDPKRKGGERELWR</sequence>
<accession>A0A292PHZ9</accession>
<evidence type="ECO:0000256" key="1">
    <source>
        <dbReference type="SAM" id="MobiDB-lite"/>
    </source>
</evidence>
<name>A0A292PHZ9_9PEZI</name>
<feature type="compositionally biased region" description="Basic and acidic residues" evidence="1">
    <location>
        <begin position="12"/>
        <end position="34"/>
    </location>
</feature>
<proteinExistence type="predicted"/>